<dbReference type="Proteomes" id="UP001044222">
    <property type="component" value="Chromosome 7"/>
</dbReference>
<sequence length="92" mass="10172">MVIYRALSPWHALDPYGTAAQQQLRVTSLRARLLQRQACPCQAKDPAARALPTEHYAIYDFIAKGSCFCNGHAEHCVPAQGTSQCGRGPIMW</sequence>
<evidence type="ECO:0000313" key="1">
    <source>
        <dbReference type="EMBL" id="KAG5846045.1"/>
    </source>
</evidence>
<gene>
    <name evidence="1" type="ORF">ANANG_G00145560</name>
</gene>
<proteinExistence type="predicted"/>
<name>A0A9D3RWT4_ANGAN</name>
<protein>
    <submittedName>
        <fullName evidence="1">Uncharacterized protein</fullName>
    </submittedName>
</protein>
<evidence type="ECO:0000313" key="2">
    <source>
        <dbReference type="Proteomes" id="UP001044222"/>
    </source>
</evidence>
<organism evidence="1 2">
    <name type="scientific">Anguilla anguilla</name>
    <name type="common">European freshwater eel</name>
    <name type="synonym">Muraena anguilla</name>
    <dbReference type="NCBI Taxonomy" id="7936"/>
    <lineage>
        <taxon>Eukaryota</taxon>
        <taxon>Metazoa</taxon>
        <taxon>Chordata</taxon>
        <taxon>Craniata</taxon>
        <taxon>Vertebrata</taxon>
        <taxon>Euteleostomi</taxon>
        <taxon>Actinopterygii</taxon>
        <taxon>Neopterygii</taxon>
        <taxon>Teleostei</taxon>
        <taxon>Anguilliformes</taxon>
        <taxon>Anguillidae</taxon>
        <taxon>Anguilla</taxon>
    </lineage>
</organism>
<reference evidence="1" key="1">
    <citation type="submission" date="2021-01" db="EMBL/GenBank/DDBJ databases">
        <title>A chromosome-scale assembly of European eel, Anguilla anguilla.</title>
        <authorList>
            <person name="Henkel C."/>
            <person name="Jong-Raadsen S.A."/>
            <person name="Dufour S."/>
            <person name="Weltzien F.-A."/>
            <person name="Palstra A.P."/>
            <person name="Pelster B."/>
            <person name="Spaink H.P."/>
            <person name="Van Den Thillart G.E."/>
            <person name="Jansen H."/>
            <person name="Zahm M."/>
            <person name="Klopp C."/>
            <person name="Cedric C."/>
            <person name="Louis A."/>
            <person name="Berthelot C."/>
            <person name="Parey E."/>
            <person name="Roest Crollius H."/>
            <person name="Montfort J."/>
            <person name="Robinson-Rechavi M."/>
            <person name="Bucao C."/>
            <person name="Bouchez O."/>
            <person name="Gislard M."/>
            <person name="Lluch J."/>
            <person name="Milhes M."/>
            <person name="Lampietro C."/>
            <person name="Lopez Roques C."/>
            <person name="Donnadieu C."/>
            <person name="Braasch I."/>
            <person name="Desvignes T."/>
            <person name="Postlethwait J."/>
            <person name="Bobe J."/>
            <person name="Guiguen Y."/>
            <person name="Dirks R."/>
        </authorList>
    </citation>
    <scope>NUCLEOTIDE SEQUENCE</scope>
    <source>
        <strain evidence="1">Tag_6206</strain>
        <tissue evidence="1">Liver</tissue>
    </source>
</reference>
<dbReference type="EMBL" id="JAFIRN010000007">
    <property type="protein sequence ID" value="KAG5846045.1"/>
    <property type="molecule type" value="Genomic_DNA"/>
</dbReference>
<dbReference type="AlphaFoldDB" id="A0A9D3RWT4"/>
<keyword evidence="2" id="KW-1185">Reference proteome</keyword>
<accession>A0A9D3RWT4</accession>
<dbReference type="Gene3D" id="2.60.120.260">
    <property type="entry name" value="Galactose-binding domain-like"/>
    <property type="match status" value="1"/>
</dbReference>
<comment type="caution">
    <text evidence="1">The sequence shown here is derived from an EMBL/GenBank/DDBJ whole genome shotgun (WGS) entry which is preliminary data.</text>
</comment>